<dbReference type="EMBL" id="BNJG01000002">
    <property type="protein sequence ID" value="GHO56361.1"/>
    <property type="molecule type" value="Genomic_DNA"/>
</dbReference>
<keyword evidence="3" id="KW-1185">Reference proteome</keyword>
<protein>
    <recommendedName>
        <fullName evidence="1">Peptidoglycan binding-like domain-containing protein</fullName>
    </recommendedName>
</protein>
<dbReference type="InterPro" id="IPR002477">
    <property type="entry name" value="Peptidoglycan-bd-like"/>
</dbReference>
<dbReference type="InterPro" id="IPR036366">
    <property type="entry name" value="PGBDSf"/>
</dbReference>
<comment type="caution">
    <text evidence="2">The sequence shown here is derived from an EMBL/GenBank/DDBJ whole genome shotgun (WGS) entry which is preliminary data.</text>
</comment>
<dbReference type="InterPro" id="IPR036365">
    <property type="entry name" value="PGBD-like_sf"/>
</dbReference>
<feature type="domain" description="Peptidoglycan binding-like" evidence="1">
    <location>
        <begin position="55"/>
        <end position="111"/>
    </location>
</feature>
<dbReference type="RefSeq" id="WP_201372871.1">
    <property type="nucleotide sequence ID" value="NZ_BNJG01000002.1"/>
</dbReference>
<evidence type="ECO:0000313" key="3">
    <source>
        <dbReference type="Proteomes" id="UP000654345"/>
    </source>
</evidence>
<evidence type="ECO:0000313" key="2">
    <source>
        <dbReference type="EMBL" id="GHO56361.1"/>
    </source>
</evidence>
<accession>A0ABQ3UU68</accession>
<dbReference type="Gene3D" id="1.10.101.10">
    <property type="entry name" value="PGBD-like superfamily/PGBD"/>
    <property type="match status" value="1"/>
</dbReference>
<sequence length="115" mass="11951">MKKMLTIWGLLSLLVLLGVFTITGATPSPVSAATVQSNMAQAASSCPPTISRGSTGSAVRLLQSDLYSRTPGGLTVDGIFGSQTEKAVENWQRALGLKVDGIVGPKTWATLGECN</sequence>
<evidence type="ECO:0000259" key="1">
    <source>
        <dbReference type="Pfam" id="PF01471"/>
    </source>
</evidence>
<gene>
    <name evidence="2" type="ORF">KSB_48360</name>
</gene>
<name>A0ABQ3UU68_9CHLR</name>
<reference evidence="2 3" key="1">
    <citation type="journal article" date="2021" name="Int. J. Syst. Evol. Microbiol.">
        <title>Reticulibacter mediterranei gen. nov., sp. nov., within the new family Reticulibacteraceae fam. nov., and Ktedonospora formicarum gen. nov., sp. nov., Ktedonobacter robiniae sp. nov., Dictyobacter formicarum sp. nov. and Dictyobacter arantiisoli sp. nov., belonging to the class Ktedonobacteria.</title>
        <authorList>
            <person name="Yabe S."/>
            <person name="Zheng Y."/>
            <person name="Wang C.M."/>
            <person name="Sakai Y."/>
            <person name="Abe K."/>
            <person name="Yokota A."/>
            <person name="Donadio S."/>
            <person name="Cavaletti L."/>
            <person name="Monciardini P."/>
        </authorList>
    </citation>
    <scope>NUCLEOTIDE SEQUENCE [LARGE SCALE GENOMIC DNA]</scope>
    <source>
        <strain evidence="2 3">SOSP1-30</strain>
    </source>
</reference>
<dbReference type="Proteomes" id="UP000654345">
    <property type="component" value="Unassembled WGS sequence"/>
</dbReference>
<dbReference type="SUPFAM" id="SSF47090">
    <property type="entry name" value="PGBD-like"/>
    <property type="match status" value="1"/>
</dbReference>
<organism evidence="2 3">
    <name type="scientific">Ktedonobacter robiniae</name>
    <dbReference type="NCBI Taxonomy" id="2778365"/>
    <lineage>
        <taxon>Bacteria</taxon>
        <taxon>Bacillati</taxon>
        <taxon>Chloroflexota</taxon>
        <taxon>Ktedonobacteria</taxon>
        <taxon>Ktedonobacterales</taxon>
        <taxon>Ktedonobacteraceae</taxon>
        <taxon>Ktedonobacter</taxon>
    </lineage>
</organism>
<proteinExistence type="predicted"/>
<dbReference type="Pfam" id="PF01471">
    <property type="entry name" value="PG_binding_1"/>
    <property type="match status" value="1"/>
</dbReference>